<feature type="transmembrane region" description="Helical" evidence="1">
    <location>
        <begin position="136"/>
        <end position="155"/>
    </location>
</feature>
<keyword evidence="1" id="KW-0812">Transmembrane</keyword>
<keyword evidence="4" id="KW-1185">Reference proteome</keyword>
<feature type="transmembrane region" description="Helical" evidence="1">
    <location>
        <begin position="15"/>
        <end position="34"/>
    </location>
</feature>
<keyword evidence="3" id="KW-0378">Hydrolase</keyword>
<dbReference type="GO" id="GO:0008233">
    <property type="term" value="F:peptidase activity"/>
    <property type="evidence" value="ECO:0007669"/>
    <property type="project" value="UniProtKB-KW"/>
</dbReference>
<feature type="transmembrane region" description="Helical" evidence="1">
    <location>
        <begin position="86"/>
        <end position="104"/>
    </location>
</feature>
<feature type="transmembrane region" description="Helical" evidence="1">
    <location>
        <begin position="111"/>
        <end position="130"/>
    </location>
</feature>
<dbReference type="InterPro" id="IPR003675">
    <property type="entry name" value="Rce1/LyrA-like_dom"/>
</dbReference>
<dbReference type="PANTHER" id="PTHR35797">
    <property type="entry name" value="PROTEASE-RELATED"/>
    <property type="match status" value="1"/>
</dbReference>
<dbReference type="InterPro" id="IPR042150">
    <property type="entry name" value="MmRce1-like"/>
</dbReference>
<evidence type="ECO:0000313" key="4">
    <source>
        <dbReference type="Proteomes" id="UP001549104"/>
    </source>
</evidence>
<keyword evidence="1" id="KW-0472">Membrane</keyword>
<proteinExistence type="predicted"/>
<dbReference type="RefSeq" id="WP_354314719.1">
    <property type="nucleotide sequence ID" value="NZ_JBEPME010000008.1"/>
</dbReference>
<feature type="transmembrane region" description="Helical" evidence="1">
    <location>
        <begin position="55"/>
        <end position="74"/>
    </location>
</feature>
<dbReference type="Proteomes" id="UP001549104">
    <property type="component" value="Unassembled WGS sequence"/>
</dbReference>
<feature type="domain" description="CAAX prenyl protease 2/Lysostaphin resistance protein A-like" evidence="2">
    <location>
        <begin position="20"/>
        <end position="124"/>
    </location>
</feature>
<dbReference type="Pfam" id="PF02517">
    <property type="entry name" value="Rce1-like"/>
    <property type="match status" value="1"/>
</dbReference>
<dbReference type="PANTHER" id="PTHR35797:SF1">
    <property type="entry name" value="PROTEASE"/>
    <property type="match status" value="1"/>
</dbReference>
<sequence length="161" mass="18366">MTNKVWNVPVYEQFTASWTSLLILFGYNLILGPLGEELGWRGFVLNDLQKRFSPLKSAIIVGLAWGFWHTPLWLMSGYSGLQLVQYIIYFLCGIVAVSIIITAFYNLNHNLIIPIVIHQLFNYFLVIQVGNVLNTLTVTSVIYLIVAIVLVLVNYKKCLLR</sequence>
<gene>
    <name evidence="3" type="ORF">ABIC55_004357</name>
</gene>
<dbReference type="EMBL" id="JBEPME010000008">
    <property type="protein sequence ID" value="MET3659237.1"/>
    <property type="molecule type" value="Genomic_DNA"/>
</dbReference>
<keyword evidence="3" id="KW-0645">Protease</keyword>
<reference evidence="3 4" key="1">
    <citation type="submission" date="2024-06" db="EMBL/GenBank/DDBJ databases">
        <title>Sorghum-associated microbial communities from plants grown in Nebraska, USA.</title>
        <authorList>
            <person name="Schachtman D."/>
        </authorList>
    </citation>
    <scope>NUCLEOTIDE SEQUENCE [LARGE SCALE GENOMIC DNA]</scope>
    <source>
        <strain evidence="3 4">1288</strain>
    </source>
</reference>
<evidence type="ECO:0000256" key="1">
    <source>
        <dbReference type="SAM" id="Phobius"/>
    </source>
</evidence>
<accession>A0ABV2KED4</accession>
<dbReference type="GO" id="GO:0006508">
    <property type="term" value="P:proteolysis"/>
    <property type="evidence" value="ECO:0007669"/>
    <property type="project" value="UniProtKB-KW"/>
</dbReference>
<organism evidence="3 4">
    <name type="scientific">Sporosarcina psychrophila</name>
    <name type="common">Bacillus psychrophilus</name>
    <dbReference type="NCBI Taxonomy" id="1476"/>
    <lineage>
        <taxon>Bacteria</taxon>
        <taxon>Bacillati</taxon>
        <taxon>Bacillota</taxon>
        <taxon>Bacilli</taxon>
        <taxon>Bacillales</taxon>
        <taxon>Caryophanaceae</taxon>
        <taxon>Sporosarcina</taxon>
    </lineage>
</organism>
<keyword evidence="1" id="KW-1133">Transmembrane helix</keyword>
<name>A0ABV2KED4_SPOPS</name>
<comment type="caution">
    <text evidence="3">The sequence shown here is derived from an EMBL/GenBank/DDBJ whole genome shotgun (WGS) entry which is preliminary data.</text>
</comment>
<evidence type="ECO:0000259" key="2">
    <source>
        <dbReference type="Pfam" id="PF02517"/>
    </source>
</evidence>
<protein>
    <submittedName>
        <fullName evidence="3">Membrane protease YdiL (CAAX protease family)</fullName>
    </submittedName>
</protein>
<evidence type="ECO:0000313" key="3">
    <source>
        <dbReference type="EMBL" id="MET3659237.1"/>
    </source>
</evidence>